<organism evidence="2 3">
    <name type="scientific">Eikenella corrodens ATCC 23834</name>
    <dbReference type="NCBI Taxonomy" id="546274"/>
    <lineage>
        <taxon>Bacteria</taxon>
        <taxon>Pseudomonadati</taxon>
        <taxon>Pseudomonadota</taxon>
        <taxon>Betaproteobacteria</taxon>
        <taxon>Neisseriales</taxon>
        <taxon>Neisseriaceae</taxon>
        <taxon>Eikenella</taxon>
    </lineage>
</organism>
<sequence>MPHLPILQWCNTDNYVSGSLFYFRLPRLIKRIQFKSEQGSEPQIMQSSTVRRDNAISV</sequence>
<evidence type="ECO:0000256" key="1">
    <source>
        <dbReference type="SAM" id="MobiDB-lite"/>
    </source>
</evidence>
<gene>
    <name evidence="2" type="ORF">EIKCOROL_00606</name>
</gene>
<feature type="region of interest" description="Disordered" evidence="1">
    <location>
        <begin position="39"/>
        <end position="58"/>
    </location>
</feature>
<accession>C0DTC8</accession>
<dbReference type="Proteomes" id="UP000005837">
    <property type="component" value="Unassembled WGS sequence"/>
</dbReference>
<name>C0DTC8_EIKCO</name>
<proteinExistence type="predicted"/>
<comment type="caution">
    <text evidence="2">The sequence shown here is derived from an EMBL/GenBank/DDBJ whole genome shotgun (WGS) entry which is preliminary data.</text>
</comment>
<protein>
    <submittedName>
        <fullName evidence="2">Uncharacterized protein</fullName>
    </submittedName>
</protein>
<evidence type="ECO:0000313" key="2">
    <source>
        <dbReference type="EMBL" id="EEG24833.1"/>
    </source>
</evidence>
<dbReference type="HOGENOM" id="CLU_2972213_0_0_4"/>
<reference evidence="2 3" key="1">
    <citation type="submission" date="2009-01" db="EMBL/GenBank/DDBJ databases">
        <authorList>
            <person name="Fulton L."/>
            <person name="Clifton S."/>
            <person name="Chinwalla A.T."/>
            <person name="Mitreva M."/>
            <person name="Sodergren E."/>
            <person name="Weinstock G."/>
            <person name="Clifton S."/>
            <person name="Dooling D.J."/>
            <person name="Fulton B."/>
            <person name="Minx P."/>
            <person name="Pepin K.H."/>
            <person name="Johnson M."/>
            <person name="Bhonagiri V."/>
            <person name="Nash W.E."/>
            <person name="Mardis E.R."/>
            <person name="Wilson R.K."/>
        </authorList>
    </citation>
    <scope>NUCLEOTIDE SEQUENCE [LARGE SCALE GENOMIC DNA]</scope>
    <source>
        <strain evidence="2 3">ATCC 23834</strain>
    </source>
</reference>
<feature type="compositionally biased region" description="Polar residues" evidence="1">
    <location>
        <begin position="39"/>
        <end position="49"/>
    </location>
</feature>
<evidence type="ECO:0000313" key="3">
    <source>
        <dbReference type="Proteomes" id="UP000005837"/>
    </source>
</evidence>
<dbReference type="EMBL" id="ACEA01000012">
    <property type="protein sequence ID" value="EEG24833.1"/>
    <property type="molecule type" value="Genomic_DNA"/>
</dbReference>
<dbReference type="AlphaFoldDB" id="C0DTC8"/>